<dbReference type="Gene3D" id="3.30.1330.90">
    <property type="entry name" value="D-3-phosphoglycerate dehydrogenase, domain 3"/>
    <property type="match status" value="1"/>
</dbReference>
<dbReference type="InterPro" id="IPR005131">
    <property type="entry name" value="Ser_deHydtase_bsu"/>
</dbReference>
<dbReference type="PROSITE" id="PS51671">
    <property type="entry name" value="ACT"/>
    <property type="match status" value="1"/>
</dbReference>
<evidence type="ECO:0000256" key="5">
    <source>
        <dbReference type="ARBA" id="ARBA00022485"/>
    </source>
</evidence>
<keyword evidence="8 11" id="KW-0411">Iron-sulfur</keyword>
<dbReference type="InterPro" id="IPR029009">
    <property type="entry name" value="ASB_dom_sf"/>
</dbReference>
<comment type="caution">
    <text evidence="14">The sequence shown here is derived from an EMBL/GenBank/DDBJ whole genome shotgun (WGS) entry which is preliminary data.</text>
</comment>
<evidence type="ECO:0000256" key="7">
    <source>
        <dbReference type="ARBA" id="ARBA00023004"/>
    </source>
</evidence>
<protein>
    <recommendedName>
        <fullName evidence="11">L-serine deaminase</fullName>
    </recommendedName>
</protein>
<gene>
    <name evidence="14" type="primary">sdaAB</name>
    <name evidence="14" type="ORF">ACFOZ8_20005</name>
</gene>
<dbReference type="SUPFAM" id="SSF143548">
    <property type="entry name" value="Serine metabolism enzymes domain"/>
    <property type="match status" value="1"/>
</dbReference>
<feature type="domain" description="ACT" evidence="13">
    <location>
        <begin position="152"/>
        <end position="224"/>
    </location>
</feature>
<dbReference type="CDD" id="cd04903">
    <property type="entry name" value="ACT_LSD"/>
    <property type="match status" value="1"/>
</dbReference>
<dbReference type="SUPFAM" id="SSF55021">
    <property type="entry name" value="ACT-like"/>
    <property type="match status" value="1"/>
</dbReference>
<dbReference type="InterPro" id="IPR051318">
    <property type="entry name" value="Fe-S_L-Ser"/>
</dbReference>
<dbReference type="PANTHER" id="PTHR30182">
    <property type="entry name" value="L-SERINE DEHYDRATASE"/>
    <property type="match status" value="1"/>
</dbReference>
<evidence type="ECO:0000259" key="13">
    <source>
        <dbReference type="PROSITE" id="PS51671"/>
    </source>
</evidence>
<reference evidence="15" key="1">
    <citation type="journal article" date="2019" name="Int. J. Syst. Evol. Microbiol.">
        <title>The Global Catalogue of Microorganisms (GCM) 10K type strain sequencing project: providing services to taxonomists for standard genome sequencing and annotation.</title>
        <authorList>
            <consortium name="The Broad Institute Genomics Platform"/>
            <consortium name="The Broad Institute Genome Sequencing Center for Infectious Disease"/>
            <person name="Wu L."/>
            <person name="Ma J."/>
        </authorList>
    </citation>
    <scope>NUCLEOTIDE SEQUENCE [LARGE SCALE GENOMIC DNA]</scope>
    <source>
        <strain evidence="15">IBRC-M 10987</strain>
    </source>
</reference>
<evidence type="ECO:0000256" key="12">
    <source>
        <dbReference type="RuleBase" id="RU366059"/>
    </source>
</evidence>
<name>A0ABV8K7D9_9BACL</name>
<evidence type="ECO:0000256" key="9">
    <source>
        <dbReference type="ARBA" id="ARBA00023239"/>
    </source>
</evidence>
<dbReference type="InterPro" id="IPR045865">
    <property type="entry name" value="ACT-like_dom_sf"/>
</dbReference>
<dbReference type="InterPro" id="IPR004643">
    <property type="entry name" value="Fe-S_L-Ser_bsu"/>
</dbReference>
<dbReference type="RefSeq" id="WP_377720530.1">
    <property type="nucleotide sequence ID" value="NZ_JBHSAM010000028.1"/>
</dbReference>
<keyword evidence="7 11" id="KW-0408">Iron</keyword>
<dbReference type="EMBL" id="JBHSAM010000028">
    <property type="protein sequence ID" value="MFC4101939.1"/>
    <property type="molecule type" value="Genomic_DNA"/>
</dbReference>
<keyword evidence="4 11" id="KW-0312">Gluconeogenesis</keyword>
<evidence type="ECO:0000313" key="15">
    <source>
        <dbReference type="Proteomes" id="UP001595715"/>
    </source>
</evidence>
<dbReference type="NCBIfam" id="TIGR00719">
    <property type="entry name" value="sda_beta"/>
    <property type="match status" value="1"/>
</dbReference>
<dbReference type="PANTHER" id="PTHR30182:SF12">
    <property type="entry name" value="L-SERINE DEHYDRATASE, BETA CHAIN-RELATED"/>
    <property type="match status" value="1"/>
</dbReference>
<keyword evidence="9 11" id="KW-0456">Lyase</keyword>
<organism evidence="14 15">
    <name type="scientific">Paenibacillus xanthanilyticus</name>
    <dbReference type="NCBI Taxonomy" id="1783531"/>
    <lineage>
        <taxon>Bacteria</taxon>
        <taxon>Bacillati</taxon>
        <taxon>Bacillota</taxon>
        <taxon>Bacilli</taxon>
        <taxon>Bacillales</taxon>
        <taxon>Paenibacillaceae</taxon>
        <taxon>Paenibacillus</taxon>
    </lineage>
</organism>
<keyword evidence="5 11" id="KW-0004">4Fe-4S</keyword>
<evidence type="ECO:0000256" key="8">
    <source>
        <dbReference type="ARBA" id="ARBA00023014"/>
    </source>
</evidence>
<keyword evidence="6 11" id="KW-0479">Metal-binding</keyword>
<evidence type="ECO:0000256" key="11">
    <source>
        <dbReference type="PIRNR" id="PIRNR036692"/>
    </source>
</evidence>
<dbReference type="Proteomes" id="UP001595715">
    <property type="component" value="Unassembled WGS sequence"/>
</dbReference>
<accession>A0ABV8K7D9</accession>
<evidence type="ECO:0000256" key="10">
    <source>
        <dbReference type="ARBA" id="ARBA00049406"/>
    </source>
</evidence>
<dbReference type="GO" id="GO:0003941">
    <property type="term" value="F:L-serine ammonia-lyase activity"/>
    <property type="evidence" value="ECO:0007669"/>
    <property type="project" value="UniProtKB-EC"/>
</dbReference>
<dbReference type="Pfam" id="PF03315">
    <property type="entry name" value="SDH_beta"/>
    <property type="match status" value="1"/>
</dbReference>
<comment type="similarity">
    <text evidence="3 11 12">Belongs to the iron-sulfur dependent L-serine dehydratase family.</text>
</comment>
<proteinExistence type="inferred from homology"/>
<evidence type="ECO:0000256" key="4">
    <source>
        <dbReference type="ARBA" id="ARBA00022432"/>
    </source>
</evidence>
<comment type="pathway">
    <text evidence="2 11">Carbohydrate biosynthesis; gluconeogenesis.</text>
</comment>
<evidence type="ECO:0000256" key="1">
    <source>
        <dbReference type="ARBA" id="ARBA00001966"/>
    </source>
</evidence>
<evidence type="ECO:0000313" key="14">
    <source>
        <dbReference type="EMBL" id="MFC4101939.1"/>
    </source>
</evidence>
<dbReference type="PIRSF" id="PIRSF036692">
    <property type="entry name" value="SDH_B"/>
    <property type="match status" value="1"/>
</dbReference>
<dbReference type="InterPro" id="IPR002912">
    <property type="entry name" value="ACT_dom"/>
</dbReference>
<evidence type="ECO:0000256" key="2">
    <source>
        <dbReference type="ARBA" id="ARBA00004742"/>
    </source>
</evidence>
<comment type="catalytic activity">
    <reaction evidence="10 11 12">
        <text>L-serine = pyruvate + NH4(+)</text>
        <dbReference type="Rhea" id="RHEA:19169"/>
        <dbReference type="ChEBI" id="CHEBI:15361"/>
        <dbReference type="ChEBI" id="CHEBI:28938"/>
        <dbReference type="ChEBI" id="CHEBI:33384"/>
        <dbReference type="EC" id="4.3.1.17"/>
    </reaction>
</comment>
<keyword evidence="15" id="KW-1185">Reference proteome</keyword>
<evidence type="ECO:0000256" key="6">
    <source>
        <dbReference type="ARBA" id="ARBA00022723"/>
    </source>
</evidence>
<sequence>MRFKDVFSIIGPAMIGPSSSHTAGAARIGRFARQLFGSAPEEADITFYGSFAATYEGHGTDIAIVGGLLDWQTDDPRIPQSLQIAEEQGIAVSFREGRGAFSHPNTAKLLLRSPSGGKTRELAVIGTSIGGGNIEITAIDGFSVKLTGIYPTLVIRHKDWTGVVASVTDVMRRSRTNIAFMSVDRKGRSGDALTVMELDSPITEALIAEIGQIETVSAVHIVNLQEAASDENNGGTTTTREEQR</sequence>
<dbReference type="Gene3D" id="3.30.70.260">
    <property type="match status" value="1"/>
</dbReference>
<comment type="cofactor">
    <cofactor evidence="1 12">
        <name>[4Fe-4S] cluster</name>
        <dbReference type="ChEBI" id="CHEBI:49883"/>
    </cofactor>
</comment>
<evidence type="ECO:0000256" key="3">
    <source>
        <dbReference type="ARBA" id="ARBA00008636"/>
    </source>
</evidence>